<dbReference type="AlphaFoldDB" id="A0A1K0FDD7"/>
<feature type="region of interest" description="Disordered" evidence="1">
    <location>
        <begin position="111"/>
        <end position="131"/>
    </location>
</feature>
<comment type="caution">
    <text evidence="2">The sequence shown here is derived from an EMBL/GenBank/DDBJ whole genome shotgun (WGS) entry which is preliminary data.</text>
</comment>
<reference evidence="2 3" key="1">
    <citation type="submission" date="2016-09" db="EMBL/GenBank/DDBJ databases">
        <title>Couchioplanes caeruleus draft genome sequence.</title>
        <authorList>
            <person name="Sheehan J."/>
            <person name="Caffrey P."/>
        </authorList>
    </citation>
    <scope>NUCLEOTIDE SEQUENCE [LARGE SCALE GENOMIC DNA]</scope>
    <source>
        <strain evidence="2 3">DSM 43634</strain>
    </source>
</reference>
<gene>
    <name evidence="2" type="ORF">BG844_29695</name>
</gene>
<evidence type="ECO:0000256" key="1">
    <source>
        <dbReference type="SAM" id="MobiDB-lite"/>
    </source>
</evidence>
<dbReference type="Proteomes" id="UP000182486">
    <property type="component" value="Unassembled WGS sequence"/>
</dbReference>
<evidence type="ECO:0000313" key="2">
    <source>
        <dbReference type="EMBL" id="OJF10853.1"/>
    </source>
</evidence>
<dbReference type="EMBL" id="MEIA01000449">
    <property type="protein sequence ID" value="OJF10853.1"/>
    <property type="molecule type" value="Genomic_DNA"/>
</dbReference>
<dbReference type="RefSeq" id="WP_071808628.1">
    <property type="nucleotide sequence ID" value="NZ_MEIA01000449.1"/>
</dbReference>
<proteinExistence type="predicted"/>
<organism evidence="2 3">
    <name type="scientific">Couchioplanes caeruleus subsp. caeruleus</name>
    <dbReference type="NCBI Taxonomy" id="56427"/>
    <lineage>
        <taxon>Bacteria</taxon>
        <taxon>Bacillati</taxon>
        <taxon>Actinomycetota</taxon>
        <taxon>Actinomycetes</taxon>
        <taxon>Micromonosporales</taxon>
        <taxon>Micromonosporaceae</taxon>
        <taxon>Couchioplanes</taxon>
    </lineage>
</organism>
<evidence type="ECO:0000313" key="3">
    <source>
        <dbReference type="Proteomes" id="UP000182486"/>
    </source>
</evidence>
<sequence length="131" mass="14313">MKVPTALIGCHVDRTAFDYQVRLGFSAHDPDEGYRVDAELTIETPFLMCDRDGEWHELDPGTGSALGPALDFFRRTVTAVEIRAKGALHLTFDDSAELHVGPHPQYESWSLTGTGVEPVTVGPGGETDWVS</sequence>
<dbReference type="InterPro" id="IPR046179">
    <property type="entry name" value="DUF6188"/>
</dbReference>
<feature type="compositionally biased region" description="Low complexity" evidence="1">
    <location>
        <begin position="112"/>
        <end position="121"/>
    </location>
</feature>
<name>A0A1K0FDD7_9ACTN</name>
<accession>A0A1K0FDD7</accession>
<keyword evidence="3" id="KW-1185">Reference proteome</keyword>
<protein>
    <submittedName>
        <fullName evidence="2">Uncharacterized protein</fullName>
    </submittedName>
</protein>
<dbReference type="Pfam" id="PF19686">
    <property type="entry name" value="DUF6188"/>
    <property type="match status" value="1"/>
</dbReference>